<sequence length="266" mass="28716">MDTIAVPPQVLMPTPPPKKFPVTKIIIITYILLFLVVALAGFFAGFMQKPIFKSSPTPQPSAIPIVTTAPNPLQSPSSSPQPSGALQPESQTKTITSTSNLDGFASSNGSGNNTVDIRAGRNTFAVTRGFVSFDLSSLPDKISVESANLRIYQTHMSGDPYSAGGTLKIDHMEFGEVLDGNDYALAPLQTNLATLSPNANIEWKEVDVTQALKEDIKNSRLRSQYRLRFSLETIGGESGGDFAYLESGENFVGTSNIPQLVVRYKN</sequence>
<evidence type="ECO:0000256" key="4">
    <source>
        <dbReference type="SAM" id="MobiDB-lite"/>
    </source>
</evidence>
<keyword evidence="2" id="KW-0964">Secreted</keyword>
<evidence type="ECO:0000313" key="7">
    <source>
        <dbReference type="EMBL" id="KKQ74434.1"/>
    </source>
</evidence>
<comment type="caution">
    <text evidence="7">The sequence shown here is derived from an EMBL/GenBank/DDBJ whole genome shotgun (WGS) entry which is preliminary data.</text>
</comment>
<dbReference type="InterPro" id="IPR055372">
    <property type="entry name" value="CBM96"/>
</dbReference>
<evidence type="ECO:0000256" key="1">
    <source>
        <dbReference type="ARBA" id="ARBA00004613"/>
    </source>
</evidence>
<comment type="subcellular location">
    <subcellularLocation>
        <location evidence="1">Secreted</location>
    </subcellularLocation>
</comment>
<dbReference type="Pfam" id="PF24517">
    <property type="entry name" value="CBM96"/>
    <property type="match status" value="1"/>
</dbReference>
<dbReference type="GO" id="GO:0005576">
    <property type="term" value="C:extracellular region"/>
    <property type="evidence" value="ECO:0007669"/>
    <property type="project" value="UniProtKB-SubCell"/>
</dbReference>
<accession>A0A0G0ML20</accession>
<evidence type="ECO:0000259" key="6">
    <source>
        <dbReference type="Pfam" id="PF24517"/>
    </source>
</evidence>
<keyword evidence="5" id="KW-1133">Transmembrane helix</keyword>
<protein>
    <recommendedName>
        <fullName evidence="6">Carbohydrate-binding module family 96 domain-containing protein</fullName>
    </recommendedName>
</protein>
<evidence type="ECO:0000256" key="3">
    <source>
        <dbReference type="ARBA" id="ARBA00022729"/>
    </source>
</evidence>
<dbReference type="EMBL" id="LBUZ01000032">
    <property type="protein sequence ID" value="KKQ74434.1"/>
    <property type="molecule type" value="Genomic_DNA"/>
</dbReference>
<feature type="region of interest" description="Disordered" evidence="4">
    <location>
        <begin position="62"/>
        <end position="112"/>
    </location>
</feature>
<evidence type="ECO:0000256" key="2">
    <source>
        <dbReference type="ARBA" id="ARBA00022525"/>
    </source>
</evidence>
<gene>
    <name evidence="7" type="ORF">US96_C0032G0013</name>
</gene>
<keyword evidence="3" id="KW-0732">Signal</keyword>
<reference evidence="7 8" key="1">
    <citation type="journal article" date="2015" name="Nature">
        <title>rRNA introns, odd ribosomes, and small enigmatic genomes across a large radiation of phyla.</title>
        <authorList>
            <person name="Brown C.T."/>
            <person name="Hug L.A."/>
            <person name="Thomas B.C."/>
            <person name="Sharon I."/>
            <person name="Castelle C.J."/>
            <person name="Singh A."/>
            <person name="Wilkins M.J."/>
            <person name="Williams K.H."/>
            <person name="Banfield J.F."/>
        </authorList>
    </citation>
    <scope>NUCLEOTIDE SEQUENCE [LARGE SCALE GENOMIC DNA]</scope>
</reference>
<dbReference type="Proteomes" id="UP000034181">
    <property type="component" value="Unassembled WGS sequence"/>
</dbReference>
<dbReference type="AlphaFoldDB" id="A0A0G0ML20"/>
<name>A0A0G0ML20_9BACT</name>
<evidence type="ECO:0000313" key="8">
    <source>
        <dbReference type="Proteomes" id="UP000034181"/>
    </source>
</evidence>
<organism evidence="7 8">
    <name type="scientific">Candidatus Woesebacteria bacterium GW2011_GWB1_38_5b</name>
    <dbReference type="NCBI Taxonomy" id="1618569"/>
    <lineage>
        <taxon>Bacteria</taxon>
        <taxon>Candidatus Woeseibacteriota</taxon>
    </lineage>
</organism>
<feature type="domain" description="Carbohydrate-binding module family 96" evidence="6">
    <location>
        <begin position="120"/>
        <end position="219"/>
    </location>
</feature>
<proteinExistence type="predicted"/>
<keyword evidence="5" id="KW-0812">Transmembrane</keyword>
<keyword evidence="5" id="KW-0472">Membrane</keyword>
<feature type="compositionally biased region" description="Low complexity" evidence="4">
    <location>
        <begin position="70"/>
        <end position="83"/>
    </location>
</feature>
<evidence type="ECO:0000256" key="5">
    <source>
        <dbReference type="SAM" id="Phobius"/>
    </source>
</evidence>
<feature type="transmembrane region" description="Helical" evidence="5">
    <location>
        <begin position="25"/>
        <end position="46"/>
    </location>
</feature>
<feature type="compositionally biased region" description="Polar residues" evidence="4">
    <location>
        <begin position="88"/>
        <end position="112"/>
    </location>
</feature>